<dbReference type="AlphaFoldDB" id="A0A501WF24"/>
<keyword evidence="4 7" id="KW-0812">Transmembrane</keyword>
<dbReference type="NCBIfam" id="TIGR03416">
    <property type="entry name" value="ABC_choXWV_perm"/>
    <property type="match status" value="1"/>
</dbReference>
<protein>
    <submittedName>
        <fullName evidence="9">Choline ABC transporter permease subunit</fullName>
    </submittedName>
</protein>
<dbReference type="GO" id="GO:0005275">
    <property type="term" value="F:amine transmembrane transporter activity"/>
    <property type="evidence" value="ECO:0007669"/>
    <property type="project" value="TreeGrafter"/>
</dbReference>
<evidence type="ECO:0000313" key="10">
    <source>
        <dbReference type="Proteomes" id="UP000315901"/>
    </source>
</evidence>
<dbReference type="GO" id="GO:0031460">
    <property type="term" value="P:glycine betaine transport"/>
    <property type="evidence" value="ECO:0007669"/>
    <property type="project" value="TreeGrafter"/>
</dbReference>
<dbReference type="FunFam" id="1.10.3720.10:FF:000001">
    <property type="entry name" value="Glycine betaine ABC transporter, permease"/>
    <property type="match status" value="1"/>
</dbReference>
<accession>A0A501WF24</accession>
<evidence type="ECO:0000256" key="7">
    <source>
        <dbReference type="RuleBase" id="RU363032"/>
    </source>
</evidence>
<comment type="similarity">
    <text evidence="7">Belongs to the binding-protein-dependent transport system permease family.</text>
</comment>
<feature type="transmembrane region" description="Helical" evidence="7">
    <location>
        <begin position="21"/>
        <end position="44"/>
    </location>
</feature>
<sequence>MNWLTDHKLPLGDTMETFVDWLVDAAAGFFDFISLVLETIIMSAVDGIEWLHPMVVIAAVMGVAWLLHRSVGLVIFVGLSFLLIINQGYWLETVQTLVLVVTATLISVLIGVPIGIAAAHRPMLYTFLRPVLDLMQTIPTFVYLIPTLILFGLGYVPGLISTIIFAIAAPIRLTYLGISKVPNELREAGLAFGSTKTKLLFRVELPAAMPNIMAGVTQCIMLSLSMVVIAALVGADGLGKPVVRALNTVNISQGFEAGVAIVLVAIMLDRICKTPGMRGEG</sequence>
<dbReference type="Gene3D" id="1.10.3720.10">
    <property type="entry name" value="MetI-like"/>
    <property type="match status" value="1"/>
</dbReference>
<comment type="caution">
    <text evidence="9">The sequence shown here is derived from an EMBL/GenBank/DDBJ whole genome shotgun (WGS) entry which is preliminary data.</text>
</comment>
<keyword evidence="2 7" id="KW-0813">Transport</keyword>
<dbReference type="OrthoDB" id="9815258at2"/>
<dbReference type="PROSITE" id="PS50928">
    <property type="entry name" value="ABC_TM1"/>
    <property type="match status" value="1"/>
</dbReference>
<feature type="transmembrane region" description="Helical" evidence="7">
    <location>
        <begin position="212"/>
        <end position="233"/>
    </location>
</feature>
<gene>
    <name evidence="9" type="primary">choW</name>
    <name evidence="9" type="ORF">FJM67_14560</name>
</gene>
<keyword evidence="6 7" id="KW-0472">Membrane</keyword>
<name>A0A501WF24_9GAMM</name>
<dbReference type="SUPFAM" id="SSF161098">
    <property type="entry name" value="MetI-like"/>
    <property type="match status" value="1"/>
</dbReference>
<evidence type="ECO:0000256" key="4">
    <source>
        <dbReference type="ARBA" id="ARBA00022692"/>
    </source>
</evidence>
<comment type="subcellular location">
    <subcellularLocation>
        <location evidence="1 7">Cell membrane</location>
        <topology evidence="1 7">Multi-pass membrane protein</topology>
    </subcellularLocation>
</comment>
<dbReference type="PANTHER" id="PTHR47737">
    <property type="entry name" value="GLYCINE BETAINE/PROLINE BETAINE TRANSPORT SYSTEM PERMEASE PROTEIN PROW"/>
    <property type="match status" value="1"/>
</dbReference>
<dbReference type="Proteomes" id="UP000315901">
    <property type="component" value="Unassembled WGS sequence"/>
</dbReference>
<evidence type="ECO:0000313" key="9">
    <source>
        <dbReference type="EMBL" id="TPE47402.1"/>
    </source>
</evidence>
<proteinExistence type="inferred from homology"/>
<evidence type="ECO:0000259" key="8">
    <source>
        <dbReference type="PROSITE" id="PS50928"/>
    </source>
</evidence>
<dbReference type="PANTHER" id="PTHR47737:SF1">
    <property type="entry name" value="GLYCINE BETAINE_PROLINE BETAINE TRANSPORT SYSTEM PERMEASE PROTEIN PROW"/>
    <property type="match status" value="1"/>
</dbReference>
<evidence type="ECO:0000256" key="6">
    <source>
        <dbReference type="ARBA" id="ARBA00023136"/>
    </source>
</evidence>
<feature type="transmembrane region" description="Helical" evidence="7">
    <location>
        <begin position="245"/>
        <end position="268"/>
    </location>
</feature>
<dbReference type="EMBL" id="VFRR01000042">
    <property type="protein sequence ID" value="TPE47402.1"/>
    <property type="molecule type" value="Genomic_DNA"/>
</dbReference>
<dbReference type="GO" id="GO:0015871">
    <property type="term" value="P:choline transport"/>
    <property type="evidence" value="ECO:0007669"/>
    <property type="project" value="TreeGrafter"/>
</dbReference>
<keyword evidence="10" id="KW-1185">Reference proteome</keyword>
<organism evidence="9 10">
    <name type="scientific">Maribrevibacterium harenarium</name>
    <dbReference type="NCBI Taxonomy" id="2589817"/>
    <lineage>
        <taxon>Bacteria</taxon>
        <taxon>Pseudomonadati</taxon>
        <taxon>Pseudomonadota</taxon>
        <taxon>Gammaproteobacteria</taxon>
        <taxon>Oceanospirillales</taxon>
        <taxon>Oceanospirillaceae</taxon>
        <taxon>Maribrevibacterium</taxon>
    </lineage>
</organism>
<dbReference type="InterPro" id="IPR000515">
    <property type="entry name" value="MetI-like"/>
</dbReference>
<dbReference type="InterPro" id="IPR017784">
    <property type="entry name" value="ABC_transptr_choline_permease"/>
</dbReference>
<evidence type="ECO:0000256" key="5">
    <source>
        <dbReference type="ARBA" id="ARBA00022989"/>
    </source>
</evidence>
<feature type="transmembrane region" description="Helical" evidence="7">
    <location>
        <begin position="97"/>
        <end position="119"/>
    </location>
</feature>
<keyword evidence="3" id="KW-1003">Cell membrane</keyword>
<feature type="domain" description="ABC transmembrane type-1" evidence="8">
    <location>
        <begin position="93"/>
        <end position="272"/>
    </location>
</feature>
<dbReference type="Pfam" id="PF00528">
    <property type="entry name" value="BPD_transp_1"/>
    <property type="match status" value="1"/>
</dbReference>
<dbReference type="GO" id="GO:0015226">
    <property type="term" value="F:carnitine transmembrane transporter activity"/>
    <property type="evidence" value="ECO:0007669"/>
    <property type="project" value="TreeGrafter"/>
</dbReference>
<dbReference type="CDD" id="cd06261">
    <property type="entry name" value="TM_PBP2"/>
    <property type="match status" value="1"/>
</dbReference>
<reference evidence="9 10" key="1">
    <citation type="submission" date="2019-06" db="EMBL/GenBank/DDBJ databases">
        <title>A novel bacterium of genus Marinomonas, isolated from coastal sand.</title>
        <authorList>
            <person name="Huang H."/>
            <person name="Mo K."/>
            <person name="Hu Y."/>
        </authorList>
    </citation>
    <scope>NUCLEOTIDE SEQUENCE [LARGE SCALE GENOMIC DNA]</scope>
    <source>
        <strain evidence="9 10">HB171799</strain>
    </source>
</reference>
<dbReference type="RefSeq" id="WP_140590781.1">
    <property type="nucleotide sequence ID" value="NZ_VFRR01000042.1"/>
</dbReference>
<dbReference type="GO" id="GO:0043190">
    <property type="term" value="C:ATP-binding cassette (ABC) transporter complex"/>
    <property type="evidence" value="ECO:0007669"/>
    <property type="project" value="TreeGrafter"/>
</dbReference>
<keyword evidence="5 7" id="KW-1133">Transmembrane helix</keyword>
<feature type="transmembrane region" description="Helical" evidence="7">
    <location>
        <begin position="50"/>
        <end position="67"/>
    </location>
</feature>
<dbReference type="InterPro" id="IPR035906">
    <property type="entry name" value="MetI-like_sf"/>
</dbReference>
<evidence type="ECO:0000256" key="1">
    <source>
        <dbReference type="ARBA" id="ARBA00004651"/>
    </source>
</evidence>
<feature type="transmembrane region" description="Helical" evidence="7">
    <location>
        <begin position="74"/>
        <end position="91"/>
    </location>
</feature>
<evidence type="ECO:0000256" key="2">
    <source>
        <dbReference type="ARBA" id="ARBA00022448"/>
    </source>
</evidence>
<evidence type="ECO:0000256" key="3">
    <source>
        <dbReference type="ARBA" id="ARBA00022475"/>
    </source>
</evidence>